<dbReference type="RefSeq" id="WP_196193562.1">
    <property type="nucleotide sequence ID" value="NZ_JADPRT010000003.1"/>
</dbReference>
<feature type="domain" description="MoaF-like" evidence="2">
    <location>
        <begin position="44"/>
        <end position="137"/>
    </location>
</feature>
<evidence type="ECO:0000313" key="3">
    <source>
        <dbReference type="EMBL" id="MBF9068429.1"/>
    </source>
</evidence>
<dbReference type="Gene3D" id="2.40.128.20">
    <property type="match status" value="1"/>
</dbReference>
<name>A0A931AZS0_9ACTN</name>
<dbReference type="EMBL" id="JADPRT010000003">
    <property type="protein sequence ID" value="MBF9068429.1"/>
    <property type="molecule type" value="Genomic_DNA"/>
</dbReference>
<sequence>MRTRPVLLAAAATVLAAATTTAAVTTASAATTRVTDTGCHTLDGHTFQATTDVGFNEKMAYNAAGTQLTATVTSGGPFGIPVGTVLTENVSTAKVADGIYTVSWIEPGNFTVTEAQDLNSGTMQLFWSYPDSSGNQVGEQHKGTVTCLAG</sequence>
<protein>
    <recommendedName>
        <fullName evidence="2">MoaF-like domain-containing protein</fullName>
    </recommendedName>
</protein>
<dbReference type="Pfam" id="PF22036">
    <property type="entry name" value="MoaF_like"/>
    <property type="match status" value="1"/>
</dbReference>
<dbReference type="Proteomes" id="UP000657385">
    <property type="component" value="Unassembled WGS sequence"/>
</dbReference>
<feature type="chain" id="PRO_5039194752" description="MoaF-like domain-containing protein" evidence="1">
    <location>
        <begin position="23"/>
        <end position="150"/>
    </location>
</feature>
<proteinExistence type="predicted"/>
<feature type="signal peptide" evidence="1">
    <location>
        <begin position="1"/>
        <end position="22"/>
    </location>
</feature>
<evidence type="ECO:0000259" key="2">
    <source>
        <dbReference type="Pfam" id="PF22036"/>
    </source>
</evidence>
<dbReference type="InterPro" id="IPR012674">
    <property type="entry name" value="Calycin"/>
</dbReference>
<gene>
    <name evidence="3" type="ORF">I2501_10330</name>
</gene>
<evidence type="ECO:0000313" key="4">
    <source>
        <dbReference type="Proteomes" id="UP000657385"/>
    </source>
</evidence>
<organism evidence="3 4">
    <name type="scientific">Streptacidiphilus fuscans</name>
    <dbReference type="NCBI Taxonomy" id="2789292"/>
    <lineage>
        <taxon>Bacteria</taxon>
        <taxon>Bacillati</taxon>
        <taxon>Actinomycetota</taxon>
        <taxon>Actinomycetes</taxon>
        <taxon>Kitasatosporales</taxon>
        <taxon>Streptomycetaceae</taxon>
        <taxon>Streptacidiphilus</taxon>
    </lineage>
</organism>
<reference evidence="3" key="1">
    <citation type="submission" date="2020-11" db="EMBL/GenBank/DDBJ databases">
        <title>Isolation and identification of active actinomycetes.</title>
        <authorList>
            <person name="Yu B."/>
        </authorList>
    </citation>
    <scope>NUCLEOTIDE SEQUENCE</scope>
    <source>
        <strain evidence="3">NEAU-YB345</strain>
    </source>
</reference>
<keyword evidence="1" id="KW-0732">Signal</keyword>
<evidence type="ECO:0000256" key="1">
    <source>
        <dbReference type="SAM" id="SignalP"/>
    </source>
</evidence>
<keyword evidence="4" id="KW-1185">Reference proteome</keyword>
<dbReference type="InterPro" id="IPR053892">
    <property type="entry name" value="MoaF-like"/>
</dbReference>
<dbReference type="AlphaFoldDB" id="A0A931AZS0"/>
<comment type="caution">
    <text evidence="3">The sequence shown here is derived from an EMBL/GenBank/DDBJ whole genome shotgun (WGS) entry which is preliminary data.</text>
</comment>
<accession>A0A931AZS0</accession>